<protein>
    <submittedName>
        <fullName evidence="1">Uncharacterized protein</fullName>
    </submittedName>
</protein>
<evidence type="ECO:0000313" key="2">
    <source>
        <dbReference type="Proteomes" id="UP000184420"/>
    </source>
</evidence>
<dbReference type="AlphaFoldDB" id="A0A1M7L911"/>
<gene>
    <name evidence="1" type="ORF">SAMN05444266_110192</name>
</gene>
<organism evidence="1 2">
    <name type="scientific">Chitinophaga jiangningensis</name>
    <dbReference type="NCBI Taxonomy" id="1419482"/>
    <lineage>
        <taxon>Bacteria</taxon>
        <taxon>Pseudomonadati</taxon>
        <taxon>Bacteroidota</taxon>
        <taxon>Chitinophagia</taxon>
        <taxon>Chitinophagales</taxon>
        <taxon>Chitinophagaceae</taxon>
        <taxon>Chitinophaga</taxon>
    </lineage>
</organism>
<reference evidence="1 2" key="1">
    <citation type="submission" date="2016-11" db="EMBL/GenBank/DDBJ databases">
        <authorList>
            <person name="Jaros S."/>
            <person name="Januszkiewicz K."/>
            <person name="Wedrychowicz H."/>
        </authorList>
    </citation>
    <scope>NUCLEOTIDE SEQUENCE [LARGE SCALE GENOMIC DNA]</scope>
    <source>
        <strain evidence="1 2">DSM 27406</strain>
    </source>
</reference>
<name>A0A1M7L911_9BACT</name>
<keyword evidence="2" id="KW-1185">Reference proteome</keyword>
<evidence type="ECO:0000313" key="1">
    <source>
        <dbReference type="EMBL" id="SHM74257.1"/>
    </source>
</evidence>
<sequence>MPSASFILQCFRAAGAKTLQTNKTQYLAAYLLSLLCEKKDRSPGAKGA</sequence>
<proteinExistence type="predicted"/>
<dbReference type="Proteomes" id="UP000184420">
    <property type="component" value="Unassembled WGS sequence"/>
</dbReference>
<dbReference type="EMBL" id="FRBL01000010">
    <property type="protein sequence ID" value="SHM74257.1"/>
    <property type="molecule type" value="Genomic_DNA"/>
</dbReference>
<accession>A0A1M7L911</accession>